<name>A0AAW9RT09_9BACT</name>
<proteinExistence type="predicted"/>
<dbReference type="SUPFAM" id="SSF53448">
    <property type="entry name" value="Nucleotide-diphospho-sugar transferases"/>
    <property type="match status" value="1"/>
</dbReference>
<dbReference type="EMBL" id="JBDKWZ010000004">
    <property type="protein sequence ID" value="MEN7547904.1"/>
    <property type="molecule type" value="Genomic_DNA"/>
</dbReference>
<keyword evidence="3" id="KW-1185">Reference proteome</keyword>
<dbReference type="InterPro" id="IPR029044">
    <property type="entry name" value="Nucleotide-diphossugar_trans"/>
</dbReference>
<protein>
    <submittedName>
        <fullName evidence="2">Glycosyltransferase family 2 protein</fullName>
        <ecNumber evidence="2">2.4.-.-</ecNumber>
    </submittedName>
</protein>
<evidence type="ECO:0000313" key="2">
    <source>
        <dbReference type="EMBL" id="MEN7547904.1"/>
    </source>
</evidence>
<sequence>MNEQPKVTVITINYNCGDMLETTIRSVLAQSYPNLEYIVVDGGSTDDSLAIIHKYQDKIDRWVSEPDRGIYDAMNKGVRMASGEWVNFMNAGDWFVDNQTVEKVMALADHQAEMVYGDHEVRFDSFTKQKKALPAKYIWKHMVCSHQSLFTRSVLLEKHPFSAAYGSAGDYHFIYTQVQNGVVAQQVPVKVASFDSGGVSYTHPVDSYKQILRIVTEKDKSLKVYLFHYGLIGKQLCIEGVKRLLPRDVFEKWMKTKNKLLGKT</sequence>
<reference evidence="2 3" key="1">
    <citation type="submission" date="2024-04" db="EMBL/GenBank/DDBJ databases">
        <title>Novel genus in family Flammeovirgaceae.</title>
        <authorList>
            <person name="Nguyen T.H."/>
            <person name="Vuong T.Q."/>
            <person name="Le H."/>
            <person name="Kim S.-G."/>
        </authorList>
    </citation>
    <scope>NUCLEOTIDE SEQUENCE [LARGE SCALE GENOMIC DNA]</scope>
    <source>
        <strain evidence="2 3">JCM 23209</strain>
    </source>
</reference>
<evidence type="ECO:0000313" key="3">
    <source>
        <dbReference type="Proteomes" id="UP001403385"/>
    </source>
</evidence>
<gene>
    <name evidence="2" type="ORF">AAG747_08290</name>
</gene>
<dbReference type="EC" id="2.4.-.-" evidence="2"/>
<dbReference type="InterPro" id="IPR001173">
    <property type="entry name" value="Glyco_trans_2-like"/>
</dbReference>
<accession>A0AAW9RT09</accession>
<dbReference type="Gene3D" id="3.90.550.10">
    <property type="entry name" value="Spore Coat Polysaccharide Biosynthesis Protein SpsA, Chain A"/>
    <property type="match status" value="1"/>
</dbReference>
<evidence type="ECO:0000259" key="1">
    <source>
        <dbReference type="Pfam" id="PF00535"/>
    </source>
</evidence>
<feature type="domain" description="Glycosyltransferase 2-like" evidence="1">
    <location>
        <begin position="8"/>
        <end position="138"/>
    </location>
</feature>
<keyword evidence="2" id="KW-0808">Transferase</keyword>
<dbReference type="GO" id="GO:0016758">
    <property type="term" value="F:hexosyltransferase activity"/>
    <property type="evidence" value="ECO:0007669"/>
    <property type="project" value="UniProtKB-ARBA"/>
</dbReference>
<dbReference type="Proteomes" id="UP001403385">
    <property type="component" value="Unassembled WGS sequence"/>
</dbReference>
<dbReference type="CDD" id="cd06433">
    <property type="entry name" value="GT_2_WfgS_like"/>
    <property type="match status" value="1"/>
</dbReference>
<dbReference type="PANTHER" id="PTHR22916:SF3">
    <property type="entry name" value="UDP-GLCNAC:BETAGAL BETA-1,3-N-ACETYLGLUCOSAMINYLTRANSFERASE-LIKE PROTEIN 1"/>
    <property type="match status" value="1"/>
</dbReference>
<dbReference type="PANTHER" id="PTHR22916">
    <property type="entry name" value="GLYCOSYLTRANSFERASE"/>
    <property type="match status" value="1"/>
</dbReference>
<organism evidence="2 3">
    <name type="scientific">Rapidithrix thailandica</name>
    <dbReference type="NCBI Taxonomy" id="413964"/>
    <lineage>
        <taxon>Bacteria</taxon>
        <taxon>Pseudomonadati</taxon>
        <taxon>Bacteroidota</taxon>
        <taxon>Cytophagia</taxon>
        <taxon>Cytophagales</taxon>
        <taxon>Flammeovirgaceae</taxon>
        <taxon>Rapidithrix</taxon>
    </lineage>
</organism>
<dbReference type="RefSeq" id="WP_346820685.1">
    <property type="nucleotide sequence ID" value="NZ_JBDKWZ010000004.1"/>
</dbReference>
<keyword evidence="2" id="KW-0328">Glycosyltransferase</keyword>
<dbReference type="AlphaFoldDB" id="A0AAW9RT09"/>
<comment type="caution">
    <text evidence="2">The sequence shown here is derived from an EMBL/GenBank/DDBJ whole genome shotgun (WGS) entry which is preliminary data.</text>
</comment>
<dbReference type="Pfam" id="PF00535">
    <property type="entry name" value="Glycos_transf_2"/>
    <property type="match status" value="1"/>
</dbReference>